<dbReference type="Gene3D" id="3.40.1060.10">
    <property type="entry name" value="Aconitase, Domain 2"/>
    <property type="match status" value="1"/>
</dbReference>
<accession>A0A137P0T6</accession>
<dbReference type="EMBL" id="KQ964565">
    <property type="protein sequence ID" value="KXN68665.1"/>
    <property type="molecule type" value="Genomic_DNA"/>
</dbReference>
<dbReference type="STRING" id="796925.A0A137P0T6"/>
<dbReference type="Proteomes" id="UP000070444">
    <property type="component" value="Unassembled WGS sequence"/>
</dbReference>
<protein>
    <recommendedName>
        <fullName evidence="1">Aconitase/3-isopropylmalate dehydratase large subunit alpha/beta/alpha domain-containing protein</fullName>
    </recommendedName>
</protein>
<organism evidence="2 3">
    <name type="scientific">Conidiobolus coronatus (strain ATCC 28846 / CBS 209.66 / NRRL 28638)</name>
    <name type="common">Delacroixia coronata</name>
    <dbReference type="NCBI Taxonomy" id="796925"/>
    <lineage>
        <taxon>Eukaryota</taxon>
        <taxon>Fungi</taxon>
        <taxon>Fungi incertae sedis</taxon>
        <taxon>Zoopagomycota</taxon>
        <taxon>Entomophthoromycotina</taxon>
        <taxon>Entomophthoromycetes</taxon>
        <taxon>Entomophthorales</taxon>
        <taxon>Ancylistaceae</taxon>
        <taxon>Conidiobolus</taxon>
    </lineage>
</organism>
<dbReference type="Pfam" id="PF00330">
    <property type="entry name" value="Aconitase"/>
    <property type="match status" value="1"/>
</dbReference>
<dbReference type="InterPro" id="IPR001030">
    <property type="entry name" value="Acoase/IPM_deHydtase_lsu_aba"/>
</dbReference>
<dbReference type="InterPro" id="IPR036008">
    <property type="entry name" value="Aconitase_4Fe-4S_dom"/>
</dbReference>
<sequence length="107" mass="11622">MKIDSDSVEQISAQNLTRCVYSQRVPLNQPQISAVIEYIKPGVDSISCTCMSTICNMGVEIGAYAKTTRPEEALDVPLPMGPETELGSNNRTGVESSPLIHILRISL</sequence>
<keyword evidence="3" id="KW-1185">Reference proteome</keyword>
<reference evidence="2 3" key="1">
    <citation type="journal article" date="2015" name="Genome Biol. Evol.">
        <title>Phylogenomic analyses indicate that early fungi evolved digesting cell walls of algal ancestors of land plants.</title>
        <authorList>
            <person name="Chang Y."/>
            <person name="Wang S."/>
            <person name="Sekimoto S."/>
            <person name="Aerts A.L."/>
            <person name="Choi C."/>
            <person name="Clum A."/>
            <person name="LaButti K.M."/>
            <person name="Lindquist E.A."/>
            <person name="Yee Ngan C."/>
            <person name="Ohm R.A."/>
            <person name="Salamov A.A."/>
            <person name="Grigoriev I.V."/>
            <person name="Spatafora J.W."/>
            <person name="Berbee M.L."/>
        </authorList>
    </citation>
    <scope>NUCLEOTIDE SEQUENCE [LARGE SCALE GENOMIC DNA]</scope>
    <source>
        <strain evidence="2 3">NRRL 28638</strain>
    </source>
</reference>
<dbReference type="AlphaFoldDB" id="A0A137P0T6"/>
<evidence type="ECO:0000313" key="3">
    <source>
        <dbReference type="Proteomes" id="UP000070444"/>
    </source>
</evidence>
<dbReference type="SUPFAM" id="SSF53732">
    <property type="entry name" value="Aconitase iron-sulfur domain"/>
    <property type="match status" value="1"/>
</dbReference>
<evidence type="ECO:0000259" key="1">
    <source>
        <dbReference type="Pfam" id="PF00330"/>
    </source>
</evidence>
<gene>
    <name evidence="2" type="ORF">CONCODRAFT_8988</name>
</gene>
<dbReference type="InterPro" id="IPR015932">
    <property type="entry name" value="Aconitase_dom2"/>
</dbReference>
<feature type="domain" description="Aconitase/3-isopropylmalate dehydratase large subunit alpha/beta/alpha" evidence="1">
    <location>
        <begin position="33"/>
        <end position="72"/>
    </location>
</feature>
<evidence type="ECO:0000313" key="2">
    <source>
        <dbReference type="EMBL" id="KXN68665.1"/>
    </source>
</evidence>
<name>A0A137P0T6_CONC2</name>
<proteinExistence type="predicted"/>